<organism evidence="2 3">
    <name type="scientific">Rhodopirellula sallentina SM41</name>
    <dbReference type="NCBI Taxonomy" id="1263870"/>
    <lineage>
        <taxon>Bacteria</taxon>
        <taxon>Pseudomonadati</taxon>
        <taxon>Planctomycetota</taxon>
        <taxon>Planctomycetia</taxon>
        <taxon>Pirellulales</taxon>
        <taxon>Pirellulaceae</taxon>
        <taxon>Rhodopirellula</taxon>
    </lineage>
</organism>
<name>M5UEL5_9BACT</name>
<protein>
    <submittedName>
        <fullName evidence="2">Secreted protein</fullName>
    </submittedName>
</protein>
<reference evidence="2 3" key="1">
    <citation type="journal article" date="2013" name="Mar. Genomics">
        <title>Expression of sulfatases in Rhodopirellula baltica and the diversity of sulfatases in the genus Rhodopirellula.</title>
        <authorList>
            <person name="Wegner C.E."/>
            <person name="Richter-Heitmann T."/>
            <person name="Klindworth A."/>
            <person name="Klockow C."/>
            <person name="Richter M."/>
            <person name="Achstetter T."/>
            <person name="Glockner F.O."/>
            <person name="Harder J."/>
        </authorList>
    </citation>
    <scope>NUCLEOTIDE SEQUENCE [LARGE SCALE GENOMIC DNA]</scope>
    <source>
        <strain evidence="2 3">SM41</strain>
    </source>
</reference>
<evidence type="ECO:0000313" key="3">
    <source>
        <dbReference type="Proteomes" id="UP000011885"/>
    </source>
</evidence>
<evidence type="ECO:0000256" key="1">
    <source>
        <dbReference type="SAM" id="SignalP"/>
    </source>
</evidence>
<sequence>MTALFAALVFVSATQAQTLSTPFRKTAVSYFETGAQQQWDEWETPTPDAQDSDSEVNRDFGTWRSDLEFNNPDNYPSNPANIWTAASQDSWIDEASGNFWCYGYALASIYVQGDAESDSESRFRFDVQLDNTGRVVLQGMIGVSNFFGSDQAHDTSGEAKVVVRVIDRSNNTNVYRKVVSMNAVSSARYIDEFEFDDLEVELSAGTYRVVINAFAYDEAIYDQVNFSLANAFVELEGWVEED</sequence>
<dbReference type="EMBL" id="ANOH01000157">
    <property type="protein sequence ID" value="EMI56286.1"/>
    <property type="molecule type" value="Genomic_DNA"/>
</dbReference>
<evidence type="ECO:0000313" key="2">
    <source>
        <dbReference type="EMBL" id="EMI56286.1"/>
    </source>
</evidence>
<keyword evidence="3" id="KW-1185">Reference proteome</keyword>
<dbReference type="Proteomes" id="UP000011885">
    <property type="component" value="Unassembled WGS sequence"/>
</dbReference>
<dbReference type="AlphaFoldDB" id="M5UEL5"/>
<gene>
    <name evidence="2" type="ORF">RSSM_02282</name>
</gene>
<comment type="caution">
    <text evidence="2">The sequence shown here is derived from an EMBL/GenBank/DDBJ whole genome shotgun (WGS) entry which is preliminary data.</text>
</comment>
<feature type="signal peptide" evidence="1">
    <location>
        <begin position="1"/>
        <end position="16"/>
    </location>
</feature>
<keyword evidence="1" id="KW-0732">Signal</keyword>
<accession>M5UEL5</accession>
<feature type="chain" id="PRO_5004073202" evidence="1">
    <location>
        <begin position="17"/>
        <end position="242"/>
    </location>
</feature>
<proteinExistence type="predicted"/>
<dbReference type="PATRIC" id="fig|1263870.3.peg.2427"/>